<dbReference type="Proteomes" id="UP000014071">
    <property type="component" value="Unassembled WGS sequence"/>
</dbReference>
<name>R9PEE3_PSEHS</name>
<accession>R9PEE3</accession>
<reference evidence="2" key="1">
    <citation type="journal article" date="2013" name="Genome Announc.">
        <title>Draft genome sequence of the basidiomycetous yeast-like fungus Pseudozyma hubeiensis SY62, which produces an abundant amount of the biosurfactant mannosylerythritol lipids.</title>
        <authorList>
            <person name="Konishi M."/>
            <person name="Hatada Y."/>
            <person name="Horiuchi J."/>
        </authorList>
    </citation>
    <scope>NUCLEOTIDE SEQUENCE [LARGE SCALE GENOMIC DNA]</scope>
    <source>
        <strain evidence="2">SY62</strain>
    </source>
</reference>
<evidence type="ECO:0000313" key="2">
    <source>
        <dbReference type="Proteomes" id="UP000014071"/>
    </source>
</evidence>
<evidence type="ECO:0000313" key="1">
    <source>
        <dbReference type="EMBL" id="GAC96460.1"/>
    </source>
</evidence>
<dbReference type="AlphaFoldDB" id="R9PEE3"/>
<gene>
    <name evidence="1" type="ORF">PHSY_004040</name>
</gene>
<dbReference type="RefSeq" id="XP_012190047.1">
    <property type="nucleotide sequence ID" value="XM_012334657.1"/>
</dbReference>
<protein>
    <submittedName>
        <fullName evidence="1">Uncharacterized protein</fullName>
    </submittedName>
</protein>
<sequence>MYETLYSTDVEQTEVVVVSVEMRVMPTRKARRMTRIRPAGHTLRAHRSILVGWFRERRSTRVPRMPRNSSADGKIRSYIGRCNLSVTCFAFDAASKKSVSDREEWLEFDNSTCVTKCEPTNLAASQENVVPRVEPASGRIKPSSLISWLFRLRREDGRTISSCPRPICPDAVFENRHHSSTLRTYSDTHAHTTPTGTLTLAVGPVRPSPQAGSSIRTPSSSSISTFLINFAVVIRT</sequence>
<dbReference type="EMBL" id="DF238801">
    <property type="protein sequence ID" value="GAC96460.1"/>
    <property type="molecule type" value="Genomic_DNA"/>
</dbReference>
<proteinExistence type="predicted"/>
<dbReference type="GeneID" id="24109326"/>
<keyword evidence="2" id="KW-1185">Reference proteome</keyword>
<organism evidence="1 2">
    <name type="scientific">Pseudozyma hubeiensis (strain SY62)</name>
    <name type="common">Yeast</name>
    <dbReference type="NCBI Taxonomy" id="1305764"/>
    <lineage>
        <taxon>Eukaryota</taxon>
        <taxon>Fungi</taxon>
        <taxon>Dikarya</taxon>
        <taxon>Basidiomycota</taxon>
        <taxon>Ustilaginomycotina</taxon>
        <taxon>Ustilaginomycetes</taxon>
        <taxon>Ustilaginales</taxon>
        <taxon>Ustilaginaceae</taxon>
        <taxon>Pseudozyma</taxon>
    </lineage>
</organism>
<dbReference type="HOGENOM" id="CLU_1175893_0_0_1"/>